<organism evidence="1">
    <name type="scientific">Anguilla anguilla</name>
    <name type="common">European freshwater eel</name>
    <name type="synonym">Muraena anguilla</name>
    <dbReference type="NCBI Taxonomy" id="7936"/>
    <lineage>
        <taxon>Eukaryota</taxon>
        <taxon>Metazoa</taxon>
        <taxon>Chordata</taxon>
        <taxon>Craniata</taxon>
        <taxon>Vertebrata</taxon>
        <taxon>Euteleostomi</taxon>
        <taxon>Actinopterygii</taxon>
        <taxon>Neopterygii</taxon>
        <taxon>Teleostei</taxon>
        <taxon>Anguilliformes</taxon>
        <taxon>Anguillidae</taxon>
        <taxon>Anguilla</taxon>
    </lineage>
</organism>
<proteinExistence type="predicted"/>
<protein>
    <submittedName>
        <fullName evidence="1">Uncharacterized protein</fullName>
    </submittedName>
</protein>
<evidence type="ECO:0000313" key="1">
    <source>
        <dbReference type="EMBL" id="JAH39183.1"/>
    </source>
</evidence>
<name>A0A0E9SF83_ANGAN</name>
<dbReference type="EMBL" id="GBXM01069394">
    <property type="protein sequence ID" value="JAH39183.1"/>
    <property type="molecule type" value="Transcribed_RNA"/>
</dbReference>
<accession>A0A0E9SF83</accession>
<reference evidence="1" key="2">
    <citation type="journal article" date="2015" name="Fish Shellfish Immunol.">
        <title>Early steps in the European eel (Anguilla anguilla)-Vibrio vulnificus interaction in the gills: Role of the RtxA13 toxin.</title>
        <authorList>
            <person name="Callol A."/>
            <person name="Pajuelo D."/>
            <person name="Ebbesson L."/>
            <person name="Teles M."/>
            <person name="MacKenzie S."/>
            <person name="Amaro C."/>
        </authorList>
    </citation>
    <scope>NUCLEOTIDE SEQUENCE</scope>
</reference>
<dbReference type="AlphaFoldDB" id="A0A0E9SF83"/>
<sequence>MQRSCRSPTEKFSPFLDYLGVQLFSQVGYCFFHVRLLQRLPDLFLTAVVERIQIVSY</sequence>
<reference evidence="1" key="1">
    <citation type="submission" date="2014-11" db="EMBL/GenBank/DDBJ databases">
        <authorList>
            <person name="Amaro Gonzalez C."/>
        </authorList>
    </citation>
    <scope>NUCLEOTIDE SEQUENCE</scope>
</reference>